<sequence length="530" mass="61624">MAFFSMTLAALFIFRKMESSENQNTTHSQNVTDVKLLNENDTIRSSFPKKLRKNSTEDIYNEIDIIFFENVAEYTKDPCKLITKLKEKYKNEFKNWKCLHTDRVEHGDLVRMRGMILNGMQTEFSLNAVITEDEDGSTRTVCGILRNHVNCSNIKEIKDIARRNAYILVPERGITDWYLEISHGRNEQKFAEVLLENEESRIYALFYDEESENFKPNAVFDLYGIVDLAEMRDVEDDNGSNTKNLLGMLSLHVIYYELVEHHDIVSSVHPEVLKYTNMQGFDSLIYAFEQFFESKVIALSLACQLFIFQHLQPPESVEYTFPYTIKVYDSKLVIEMIKLFMPKVHVIEVTQASMEKSWASYERPESAFEQGLLQVSHNTLIIIDESKISPERLLLSEKGSFEICLYIYLKFIFDDFAMVLPNSCRKDMNFVRQYAMEHGNELNLCRHALLSCPKSFCNINICKTVEEMAVESFLAMQRICRNANNNSARLHRQLLTSLKGKKTVDEDCWTRALELEDELRLTTEVCSTDN</sequence>
<dbReference type="OrthoDB" id="329666at2759"/>
<comment type="subcellular location">
    <subcellularLocation>
        <location evidence="1">Nucleus</location>
    </subcellularLocation>
</comment>
<gene>
    <name evidence="6" type="ORF">X798_00883</name>
</gene>
<accession>A0A238C4G4</accession>
<feature type="chain" id="PRO_5012805390" description="Mini-chromosome maintenance complex-binding protein" evidence="5">
    <location>
        <begin position="20"/>
        <end position="530"/>
    </location>
</feature>
<reference evidence="6 7" key="1">
    <citation type="submission" date="2015-12" db="EMBL/GenBank/DDBJ databases">
        <title>Draft genome of the nematode, Onchocerca flexuosa.</title>
        <authorList>
            <person name="Mitreva M."/>
        </authorList>
    </citation>
    <scope>NUCLEOTIDE SEQUENCE [LARGE SCALE GENOMIC DNA]</scope>
    <source>
        <strain evidence="6">Red Deer</strain>
    </source>
</reference>
<dbReference type="Proteomes" id="UP000242913">
    <property type="component" value="Unassembled WGS sequence"/>
</dbReference>
<dbReference type="AlphaFoldDB" id="A0A238C4G4"/>
<evidence type="ECO:0000256" key="1">
    <source>
        <dbReference type="ARBA" id="ARBA00004123"/>
    </source>
</evidence>
<evidence type="ECO:0000256" key="2">
    <source>
        <dbReference type="ARBA" id="ARBA00007925"/>
    </source>
</evidence>
<protein>
    <recommendedName>
        <fullName evidence="3">Mini-chromosome maintenance complex-binding protein</fullName>
    </recommendedName>
</protein>
<feature type="signal peptide" evidence="5">
    <location>
        <begin position="1"/>
        <end position="19"/>
    </location>
</feature>
<dbReference type="EMBL" id="KZ269978">
    <property type="protein sequence ID" value="OZC12361.1"/>
    <property type="molecule type" value="Genomic_DNA"/>
</dbReference>
<proteinExistence type="inferred from homology"/>
<dbReference type="GO" id="GO:0005634">
    <property type="term" value="C:nucleus"/>
    <property type="evidence" value="ECO:0007669"/>
    <property type="project" value="UniProtKB-SubCell"/>
</dbReference>
<evidence type="ECO:0000256" key="5">
    <source>
        <dbReference type="SAM" id="SignalP"/>
    </source>
</evidence>
<dbReference type="GO" id="GO:0006261">
    <property type="term" value="P:DNA-templated DNA replication"/>
    <property type="evidence" value="ECO:0007669"/>
    <property type="project" value="TreeGrafter"/>
</dbReference>
<organism evidence="6 7">
    <name type="scientific">Onchocerca flexuosa</name>
    <dbReference type="NCBI Taxonomy" id="387005"/>
    <lineage>
        <taxon>Eukaryota</taxon>
        <taxon>Metazoa</taxon>
        <taxon>Ecdysozoa</taxon>
        <taxon>Nematoda</taxon>
        <taxon>Chromadorea</taxon>
        <taxon>Rhabditida</taxon>
        <taxon>Spirurina</taxon>
        <taxon>Spiruromorpha</taxon>
        <taxon>Filarioidea</taxon>
        <taxon>Onchocercidae</taxon>
        <taxon>Onchocerca</taxon>
    </lineage>
</organism>
<evidence type="ECO:0000256" key="3">
    <source>
        <dbReference type="ARBA" id="ARBA00015405"/>
    </source>
</evidence>
<evidence type="ECO:0000256" key="4">
    <source>
        <dbReference type="ARBA" id="ARBA00023242"/>
    </source>
</evidence>
<evidence type="ECO:0000313" key="7">
    <source>
        <dbReference type="Proteomes" id="UP000242913"/>
    </source>
</evidence>
<dbReference type="PANTHER" id="PTHR13489">
    <property type="entry name" value="MINI-CHROMOSOME MAINTENANCE COMPLEX-BINDING PROTEIN"/>
    <property type="match status" value="1"/>
</dbReference>
<keyword evidence="7" id="KW-1185">Reference proteome</keyword>
<name>A0A238C4G4_9BILA</name>
<dbReference type="PANTHER" id="PTHR13489:SF0">
    <property type="entry name" value="MINI-CHROMOSOME MAINTENANCE COMPLEX-BINDING PROTEIN"/>
    <property type="match status" value="1"/>
</dbReference>
<keyword evidence="4" id="KW-0539">Nucleus</keyword>
<dbReference type="GO" id="GO:0003682">
    <property type="term" value="F:chromatin binding"/>
    <property type="evidence" value="ECO:0007669"/>
    <property type="project" value="TreeGrafter"/>
</dbReference>
<comment type="similarity">
    <text evidence="2">Belongs to the MCMBP family.</text>
</comment>
<keyword evidence="5" id="KW-0732">Signal</keyword>
<dbReference type="InterPro" id="IPR019140">
    <property type="entry name" value="MCM_complex-bd"/>
</dbReference>
<evidence type="ECO:0000313" key="6">
    <source>
        <dbReference type="EMBL" id="OZC12361.1"/>
    </source>
</evidence>